<keyword evidence="5 9" id="KW-0964">Secreted</keyword>
<dbReference type="HAMAP" id="MF_00318">
    <property type="entry name" value="Enolase"/>
    <property type="match status" value="1"/>
</dbReference>
<evidence type="ECO:0000256" key="12">
    <source>
        <dbReference type="PIRSR" id="PIRSR001400-3"/>
    </source>
</evidence>
<dbReference type="CDD" id="cd03313">
    <property type="entry name" value="enolase"/>
    <property type="match status" value="1"/>
</dbReference>
<evidence type="ECO:0000256" key="1">
    <source>
        <dbReference type="ARBA" id="ARBA00005031"/>
    </source>
</evidence>
<proteinExistence type="inferred from homology"/>
<comment type="pathway">
    <text evidence="1 9">Carbohydrate degradation; glycolysis; pyruvate from D-glyceraldehyde 3-phosphate: step 4/5.</text>
</comment>
<feature type="active site" description="Proton acceptor" evidence="9 10">
    <location>
        <position position="343"/>
    </location>
</feature>
<dbReference type="Gene3D" id="3.30.390.10">
    <property type="entry name" value="Enolase-like, N-terminal domain"/>
    <property type="match status" value="1"/>
</dbReference>
<dbReference type="Pfam" id="PF03952">
    <property type="entry name" value="Enolase_N"/>
    <property type="match status" value="1"/>
</dbReference>
<evidence type="ECO:0000256" key="5">
    <source>
        <dbReference type="ARBA" id="ARBA00022525"/>
    </source>
</evidence>
<accession>A0A2H5XBV9</accession>
<feature type="binding site" evidence="11">
    <location>
        <position position="158"/>
    </location>
    <ligand>
        <name>substrate</name>
    </ligand>
</feature>
<evidence type="ECO:0000313" key="15">
    <source>
        <dbReference type="EMBL" id="GBC98655.1"/>
    </source>
</evidence>
<comment type="function">
    <text evidence="9">Catalyzes the reversible conversion of 2-phosphoglycerate (2-PG) into phosphoenolpyruvate (PEP). It is essential for the degradation of carbohydrates via glycolysis.</text>
</comment>
<evidence type="ECO:0000256" key="8">
    <source>
        <dbReference type="ARBA" id="ARBA00023239"/>
    </source>
</evidence>
<dbReference type="SFLD" id="SFLDS00001">
    <property type="entry name" value="Enolase"/>
    <property type="match status" value="1"/>
</dbReference>
<evidence type="ECO:0000256" key="7">
    <source>
        <dbReference type="ARBA" id="ARBA00023152"/>
    </source>
</evidence>
<dbReference type="GO" id="GO:0000015">
    <property type="term" value="C:phosphopyruvate hydratase complex"/>
    <property type="evidence" value="ECO:0007669"/>
    <property type="project" value="InterPro"/>
</dbReference>
<feature type="binding site" evidence="9 12">
    <location>
        <position position="246"/>
    </location>
    <ligand>
        <name>Mg(2+)</name>
        <dbReference type="ChEBI" id="CHEBI:18420"/>
    </ligand>
</feature>
<evidence type="ECO:0000256" key="10">
    <source>
        <dbReference type="PIRSR" id="PIRSR001400-1"/>
    </source>
</evidence>
<dbReference type="InterPro" id="IPR020811">
    <property type="entry name" value="Enolase_N"/>
</dbReference>
<dbReference type="SFLD" id="SFLDF00002">
    <property type="entry name" value="enolase"/>
    <property type="match status" value="1"/>
</dbReference>
<dbReference type="Gene3D" id="3.20.20.120">
    <property type="entry name" value="Enolase-like C-terminal domain"/>
    <property type="match status" value="1"/>
</dbReference>
<dbReference type="FunFam" id="3.30.390.10:FF:000001">
    <property type="entry name" value="Enolase"/>
    <property type="match status" value="1"/>
</dbReference>
<evidence type="ECO:0000256" key="4">
    <source>
        <dbReference type="ARBA" id="ARBA00017068"/>
    </source>
</evidence>
<evidence type="ECO:0000256" key="11">
    <source>
        <dbReference type="PIRSR" id="PIRSR001400-2"/>
    </source>
</evidence>
<dbReference type="Proteomes" id="UP000236173">
    <property type="component" value="Unassembled WGS sequence"/>
</dbReference>
<dbReference type="GO" id="GO:0004634">
    <property type="term" value="F:phosphopyruvate hydratase activity"/>
    <property type="evidence" value="ECO:0007669"/>
    <property type="project" value="UniProtKB-UniRule"/>
</dbReference>
<feature type="domain" description="Enolase N-terminal" evidence="14">
    <location>
        <begin position="4"/>
        <end position="134"/>
    </location>
</feature>
<sequence>MAAIVEVRAREILDSRGNPTVEAEIVLDNGCVGWAAVPSGASTGEHEAVELRDGDQTRYGGKGVLTAVRHIREVIAPTILGLDPTDQRRLDRTLLRLDGTKNKSKLGANALLSVSLAAARAAAAAKGVPLFRHIADLFGSKGVTLPVPLMNILNGGVHAPNNLDLQEFMIVPVGAQTFADALRMGVEVYHTLRKVLIAIGRSGGVGDEGGFAPILDGGSVEAVQLLTEAIDKAGYTPGKEVCVALDAAASELYDARKKVYFWQRENKRMNAEDMVGFWTELVDRFPIVSLEDGMAENDWRGWELLTKALGNRLQLVGDDLFVTNPQRLKQGIKRGVANAVLIKVNQIGTLNETLETMRLAKGAGYACIVSHRSGETEDAFIADLAVGTDAGQIKTGAPCRGERTAKYNQLLRIEEALGGKAVYPGRKAFPSVNWRRLR</sequence>
<dbReference type="InterPro" id="IPR020810">
    <property type="entry name" value="Enolase_C"/>
</dbReference>
<keyword evidence="9" id="KW-0963">Cytoplasm</keyword>
<comment type="cofactor">
    <cofactor evidence="12">
        <name>Mg(2+)</name>
        <dbReference type="ChEBI" id="CHEBI:18420"/>
    </cofactor>
    <text evidence="12">Mg(2+) is required for catalysis and for stabilizing the dimer.</text>
</comment>
<dbReference type="EMBL" id="BEHT01000013">
    <property type="protein sequence ID" value="GBC98655.1"/>
    <property type="molecule type" value="Genomic_DNA"/>
</dbReference>
<comment type="catalytic activity">
    <reaction evidence="9">
        <text>(2R)-2-phosphoglycerate = phosphoenolpyruvate + H2O</text>
        <dbReference type="Rhea" id="RHEA:10164"/>
        <dbReference type="ChEBI" id="CHEBI:15377"/>
        <dbReference type="ChEBI" id="CHEBI:58289"/>
        <dbReference type="ChEBI" id="CHEBI:58702"/>
        <dbReference type="EC" id="4.2.1.11"/>
    </reaction>
</comment>
<dbReference type="SMART" id="SM01193">
    <property type="entry name" value="Enolase_N"/>
    <property type="match status" value="1"/>
</dbReference>
<dbReference type="PIRSF" id="PIRSF001400">
    <property type="entry name" value="Enolase"/>
    <property type="match status" value="1"/>
</dbReference>
<comment type="caution">
    <text evidence="15">The sequence shown here is derived from an EMBL/GenBank/DDBJ whole genome shotgun (WGS) entry which is preliminary data.</text>
</comment>
<evidence type="ECO:0000313" key="16">
    <source>
        <dbReference type="Proteomes" id="UP000236173"/>
    </source>
</evidence>
<evidence type="ECO:0000256" key="9">
    <source>
        <dbReference type="HAMAP-Rule" id="MF_00318"/>
    </source>
</evidence>
<dbReference type="InterPro" id="IPR000941">
    <property type="entry name" value="Enolase"/>
</dbReference>
<organism evidence="15 16">
    <name type="scientific">Candidatus Fervidibacter japonicus</name>
    <dbReference type="NCBI Taxonomy" id="2035412"/>
    <lineage>
        <taxon>Bacteria</taxon>
        <taxon>Candidatus Fervidibacterota</taxon>
        <taxon>Candidatus Fervidibacter</taxon>
    </lineage>
</organism>
<keyword evidence="6 9" id="KW-0460">Magnesium</keyword>
<dbReference type="SFLD" id="SFLDG00178">
    <property type="entry name" value="enolase"/>
    <property type="match status" value="1"/>
</dbReference>
<dbReference type="PANTHER" id="PTHR11902">
    <property type="entry name" value="ENOLASE"/>
    <property type="match status" value="1"/>
</dbReference>
<dbReference type="EC" id="4.2.1.11" evidence="3 9"/>
<name>A0A2H5XBV9_9BACT</name>
<dbReference type="NCBIfam" id="TIGR01060">
    <property type="entry name" value="eno"/>
    <property type="match status" value="1"/>
</dbReference>
<comment type="subcellular location">
    <subcellularLocation>
        <location evidence="9">Cytoplasm</location>
    </subcellularLocation>
    <subcellularLocation>
        <location evidence="9">Secreted</location>
    </subcellularLocation>
    <subcellularLocation>
        <location evidence="9">Cell surface</location>
    </subcellularLocation>
    <text evidence="9">Fractions of enolase are present in both the cytoplasm and on the cell surface.</text>
</comment>
<feature type="binding site" evidence="9 12">
    <location>
        <position position="291"/>
    </location>
    <ligand>
        <name>Mg(2+)</name>
        <dbReference type="ChEBI" id="CHEBI:18420"/>
    </ligand>
</feature>
<dbReference type="AlphaFoldDB" id="A0A2H5XBV9"/>
<feature type="binding site" evidence="9">
    <location>
        <position position="373"/>
    </location>
    <ligand>
        <name>(2R)-2-phosphoglycerate</name>
        <dbReference type="ChEBI" id="CHEBI:58289"/>
    </ligand>
</feature>
<feature type="binding site" evidence="11">
    <location>
        <position position="318"/>
    </location>
    <ligand>
        <name>substrate</name>
    </ligand>
</feature>
<keyword evidence="8 9" id="KW-0456">Lyase</keyword>
<feature type="binding site" evidence="11">
    <location>
        <position position="167"/>
    </location>
    <ligand>
        <name>substrate</name>
    </ligand>
</feature>
<reference evidence="16" key="1">
    <citation type="submission" date="2017-09" db="EMBL/GenBank/DDBJ databases">
        <title>Metaegenomics of thermophilic ammonia-oxidizing enrichment culture.</title>
        <authorList>
            <person name="Kato S."/>
            <person name="Suzuki K."/>
        </authorList>
    </citation>
    <scope>NUCLEOTIDE SEQUENCE [LARGE SCALE GENOMIC DNA]</scope>
</reference>
<dbReference type="InterPro" id="IPR036849">
    <property type="entry name" value="Enolase-like_C_sf"/>
</dbReference>
<feature type="binding site" evidence="11">
    <location>
        <begin position="370"/>
        <end position="373"/>
    </location>
    <ligand>
        <name>substrate</name>
    </ligand>
</feature>
<feature type="binding site" evidence="9">
    <location>
        <position position="166"/>
    </location>
    <ligand>
        <name>(2R)-2-phosphoglycerate</name>
        <dbReference type="ChEBI" id="CHEBI:58289"/>
    </ligand>
</feature>
<keyword evidence="7 9" id="KW-0324">Glycolysis</keyword>
<dbReference type="UniPathway" id="UPA00109">
    <property type="reaction ID" value="UER00187"/>
</dbReference>
<evidence type="ECO:0000256" key="2">
    <source>
        <dbReference type="ARBA" id="ARBA00009604"/>
    </source>
</evidence>
<feature type="active site" description="Proton donor" evidence="9 10">
    <location>
        <position position="208"/>
    </location>
</feature>
<evidence type="ECO:0000256" key="6">
    <source>
        <dbReference type="ARBA" id="ARBA00022842"/>
    </source>
</evidence>
<feature type="binding site" evidence="9">
    <location>
        <position position="343"/>
    </location>
    <ligand>
        <name>(2R)-2-phosphoglycerate</name>
        <dbReference type="ChEBI" id="CHEBI:58289"/>
    </ligand>
</feature>
<keyword evidence="9 12" id="KW-0479">Metal-binding</keyword>
<evidence type="ECO:0000259" key="13">
    <source>
        <dbReference type="SMART" id="SM01192"/>
    </source>
</evidence>
<comment type="cofactor">
    <cofactor evidence="9">
        <name>Mg(2+)</name>
        <dbReference type="ChEBI" id="CHEBI:18420"/>
    </cofactor>
    <text evidence="9">Binds a second Mg(2+) ion via substrate during catalysis.</text>
</comment>
<feature type="domain" description="Enolase C-terminal TIM barrel" evidence="13">
    <location>
        <begin position="142"/>
        <end position="431"/>
    </location>
</feature>
<dbReference type="GO" id="GO:0006096">
    <property type="term" value="P:glycolytic process"/>
    <property type="evidence" value="ECO:0007669"/>
    <property type="project" value="UniProtKB-UniRule"/>
</dbReference>
<dbReference type="SUPFAM" id="SSF54826">
    <property type="entry name" value="Enolase N-terminal domain-like"/>
    <property type="match status" value="1"/>
</dbReference>
<dbReference type="GO" id="GO:0005576">
    <property type="term" value="C:extracellular region"/>
    <property type="evidence" value="ECO:0007669"/>
    <property type="project" value="UniProtKB-SubCell"/>
</dbReference>
<feature type="binding site" evidence="11">
    <location>
        <position position="394"/>
    </location>
    <ligand>
        <name>substrate</name>
    </ligand>
</feature>
<protein>
    <recommendedName>
        <fullName evidence="4 9">Enolase</fullName>
        <ecNumber evidence="3 9">4.2.1.11</ecNumber>
    </recommendedName>
    <alternativeName>
        <fullName evidence="9">2-phospho-D-glycerate hydro-lyase</fullName>
    </alternativeName>
    <alternativeName>
        <fullName evidence="9">2-phosphoglycerate dehydratase</fullName>
    </alternativeName>
</protein>
<evidence type="ECO:0000256" key="3">
    <source>
        <dbReference type="ARBA" id="ARBA00012058"/>
    </source>
</evidence>
<dbReference type="InterPro" id="IPR029017">
    <property type="entry name" value="Enolase-like_N"/>
</dbReference>
<dbReference type="PANTHER" id="PTHR11902:SF1">
    <property type="entry name" value="ENOLASE"/>
    <property type="match status" value="1"/>
</dbReference>
<dbReference type="Pfam" id="PF00113">
    <property type="entry name" value="Enolase_C"/>
    <property type="match status" value="1"/>
</dbReference>
<dbReference type="SUPFAM" id="SSF51604">
    <property type="entry name" value="Enolase C-terminal domain-like"/>
    <property type="match status" value="1"/>
</dbReference>
<feature type="binding site" evidence="9">
    <location>
        <position position="394"/>
    </location>
    <ligand>
        <name>(2R)-2-phosphoglycerate</name>
        <dbReference type="ChEBI" id="CHEBI:58289"/>
    </ligand>
</feature>
<dbReference type="SMART" id="SM01192">
    <property type="entry name" value="Enolase_C"/>
    <property type="match status" value="1"/>
</dbReference>
<evidence type="ECO:0000259" key="14">
    <source>
        <dbReference type="SMART" id="SM01193"/>
    </source>
</evidence>
<gene>
    <name evidence="9 15" type="primary">eno</name>
    <name evidence="15" type="ORF">HRbin17_01169</name>
</gene>
<dbReference type="GO" id="GO:0000287">
    <property type="term" value="F:magnesium ion binding"/>
    <property type="evidence" value="ECO:0007669"/>
    <property type="project" value="UniProtKB-UniRule"/>
</dbReference>
<feature type="binding site" evidence="9 12">
    <location>
        <position position="318"/>
    </location>
    <ligand>
        <name>Mg(2+)</name>
        <dbReference type="ChEBI" id="CHEBI:18420"/>
    </ligand>
</feature>
<dbReference type="PRINTS" id="PR00148">
    <property type="entry name" value="ENOLASE"/>
</dbReference>
<dbReference type="GO" id="GO:0009986">
    <property type="term" value="C:cell surface"/>
    <property type="evidence" value="ECO:0007669"/>
    <property type="project" value="UniProtKB-SubCell"/>
</dbReference>
<feature type="binding site" evidence="9">
    <location>
        <position position="372"/>
    </location>
    <ligand>
        <name>(2R)-2-phosphoglycerate</name>
        <dbReference type="ChEBI" id="CHEBI:58289"/>
    </ligand>
</feature>
<feature type="binding site" evidence="11">
    <location>
        <position position="291"/>
    </location>
    <ligand>
        <name>substrate</name>
    </ligand>
</feature>
<comment type="similarity">
    <text evidence="2 9">Belongs to the enolase family.</text>
</comment>